<dbReference type="EMBL" id="SFBK01000067">
    <property type="protein sequence ID" value="TRU28313.1"/>
    <property type="molecule type" value="Genomic_DNA"/>
</dbReference>
<dbReference type="Proteomes" id="UP000320551">
    <property type="component" value="Unassembled WGS sequence"/>
</dbReference>
<feature type="domain" description="Methyltransferase FkbM" evidence="1">
    <location>
        <begin position="42"/>
        <end position="206"/>
    </location>
</feature>
<sequence length="242" mass="27017">MTNSAYKSVADTYKTREKFAQLDLEIFQRLQAQGLSPQVIYDVGASDGSWSRDIVEVFPQSQFYLFEPLVNHAPAYQQFMTESLKLHDNFHLYGVALGEREGTVTLNVFPNLVASTALPMEGSGLALSPLTVPVLTLDGLVERGELPIPQIIKIDTQGYEWSILKGAVQILPQVSVLLLECWLYRGYGPQTPLLTELANWLLGFGFHLWDLGDEYRDEGGGLATVDCLFLNVSSELCPAWHY</sequence>
<keyword evidence="2" id="KW-0489">Methyltransferase</keyword>
<dbReference type="AlphaFoldDB" id="A0A552E1M7"/>
<dbReference type="PANTHER" id="PTHR36973:SF4">
    <property type="entry name" value="NODULATION PROTEIN"/>
    <property type="match status" value="1"/>
</dbReference>
<dbReference type="Gene3D" id="3.40.50.150">
    <property type="entry name" value="Vaccinia Virus protein VP39"/>
    <property type="match status" value="1"/>
</dbReference>
<dbReference type="PANTHER" id="PTHR36973">
    <property type="entry name" value="SLL1456 PROTEIN-RELATED"/>
    <property type="match status" value="1"/>
</dbReference>
<name>A0A552E1M7_MICAE</name>
<comment type="caution">
    <text evidence="2">The sequence shown here is derived from an EMBL/GenBank/DDBJ whole genome shotgun (WGS) entry which is preliminary data.</text>
</comment>
<evidence type="ECO:0000313" key="3">
    <source>
        <dbReference type="Proteomes" id="UP000320551"/>
    </source>
</evidence>
<proteinExistence type="predicted"/>
<evidence type="ECO:0000313" key="2">
    <source>
        <dbReference type="EMBL" id="TRU28313.1"/>
    </source>
</evidence>
<dbReference type="InterPro" id="IPR053188">
    <property type="entry name" value="FkbM_Methyltransferase"/>
</dbReference>
<keyword evidence="2" id="KW-0808">Transferase</keyword>
<dbReference type="InterPro" id="IPR029063">
    <property type="entry name" value="SAM-dependent_MTases_sf"/>
</dbReference>
<reference evidence="2 3" key="1">
    <citation type="submission" date="2019-01" db="EMBL/GenBank/DDBJ databases">
        <title>Coherence of Microcystis species and biogeography revealed through population genomics.</title>
        <authorList>
            <person name="Perez-Carrascal O.M."/>
            <person name="Terrat Y."/>
            <person name="Giani A."/>
            <person name="Fortin N."/>
            <person name="Tromas N."/>
            <person name="Shapiro B.J."/>
        </authorList>
    </citation>
    <scope>NUCLEOTIDE SEQUENCE [LARGE SCALE GENOMIC DNA]</scope>
    <source>
        <strain evidence="2">Ma_QC_B_20070730_S2</strain>
    </source>
</reference>
<organism evidence="2 3">
    <name type="scientific">Microcystis aeruginosa Ma_QC_B_20070730_S2</name>
    <dbReference type="NCBI Taxonomy" id="2486256"/>
    <lineage>
        <taxon>Bacteria</taxon>
        <taxon>Bacillati</taxon>
        <taxon>Cyanobacteriota</taxon>
        <taxon>Cyanophyceae</taxon>
        <taxon>Oscillatoriophycideae</taxon>
        <taxon>Chroococcales</taxon>
        <taxon>Microcystaceae</taxon>
        <taxon>Microcystis</taxon>
    </lineage>
</organism>
<protein>
    <submittedName>
        <fullName evidence="2">FkbM family methyltransferase</fullName>
    </submittedName>
</protein>
<dbReference type="NCBIfam" id="TIGR01444">
    <property type="entry name" value="fkbM_fam"/>
    <property type="match status" value="1"/>
</dbReference>
<dbReference type="GO" id="GO:0032259">
    <property type="term" value="P:methylation"/>
    <property type="evidence" value="ECO:0007669"/>
    <property type="project" value="UniProtKB-KW"/>
</dbReference>
<dbReference type="InterPro" id="IPR006342">
    <property type="entry name" value="FkbM_mtfrase"/>
</dbReference>
<gene>
    <name evidence="2" type="ORF">EWV80_05655</name>
</gene>
<dbReference type="Pfam" id="PF05050">
    <property type="entry name" value="Methyltransf_21"/>
    <property type="match status" value="1"/>
</dbReference>
<dbReference type="GO" id="GO:0008171">
    <property type="term" value="F:O-methyltransferase activity"/>
    <property type="evidence" value="ECO:0007669"/>
    <property type="project" value="TreeGrafter"/>
</dbReference>
<evidence type="ECO:0000259" key="1">
    <source>
        <dbReference type="Pfam" id="PF05050"/>
    </source>
</evidence>
<accession>A0A552E1M7</accession>
<dbReference type="SUPFAM" id="SSF53335">
    <property type="entry name" value="S-adenosyl-L-methionine-dependent methyltransferases"/>
    <property type="match status" value="1"/>
</dbReference>